<evidence type="ECO:0000313" key="2">
    <source>
        <dbReference type="EMBL" id="CAB4187765.1"/>
    </source>
</evidence>
<protein>
    <submittedName>
        <fullName evidence="2">Uncharacterized protein</fullName>
    </submittedName>
</protein>
<feature type="region of interest" description="Disordered" evidence="1">
    <location>
        <begin position="154"/>
        <end position="173"/>
    </location>
</feature>
<reference evidence="2" key="1">
    <citation type="submission" date="2020-05" db="EMBL/GenBank/DDBJ databases">
        <authorList>
            <person name="Chiriac C."/>
            <person name="Salcher M."/>
            <person name="Ghai R."/>
            <person name="Kavagutti S V."/>
        </authorList>
    </citation>
    <scope>NUCLEOTIDE SEQUENCE</scope>
</reference>
<accession>A0A6J5R4T6</accession>
<proteinExistence type="predicted"/>
<sequence length="173" mass="18710">MDNAFIDTATSAINTIADLFQENITTYEGGTKNILSYPQEKLLNGICYAVANQIGFTTEQTLTEAKHELAKALADFQGNEISINQVQRKMQRVESTNYQLAHLQAFSDAAQAVYASRTGKAYEHRRTGKQPVSKDNLLAAAAALAGVALPAGATDQKSTVATNDEARTARKRA</sequence>
<gene>
    <name evidence="2" type="ORF">UFOVP1167_24</name>
</gene>
<organism evidence="2">
    <name type="scientific">uncultured Caudovirales phage</name>
    <dbReference type="NCBI Taxonomy" id="2100421"/>
    <lineage>
        <taxon>Viruses</taxon>
        <taxon>Duplodnaviria</taxon>
        <taxon>Heunggongvirae</taxon>
        <taxon>Uroviricota</taxon>
        <taxon>Caudoviricetes</taxon>
        <taxon>Peduoviridae</taxon>
        <taxon>Maltschvirus</taxon>
        <taxon>Maltschvirus maltsch</taxon>
    </lineage>
</organism>
<dbReference type="EMBL" id="LR797113">
    <property type="protein sequence ID" value="CAB4187765.1"/>
    <property type="molecule type" value="Genomic_DNA"/>
</dbReference>
<feature type="compositionally biased region" description="Basic and acidic residues" evidence="1">
    <location>
        <begin position="164"/>
        <end position="173"/>
    </location>
</feature>
<name>A0A6J5R4T6_9CAUD</name>
<evidence type="ECO:0000256" key="1">
    <source>
        <dbReference type="SAM" id="MobiDB-lite"/>
    </source>
</evidence>